<dbReference type="AlphaFoldDB" id="A0A6A6WKE7"/>
<gene>
    <name evidence="3" type="ORF">EJ05DRAFT_516055</name>
</gene>
<dbReference type="RefSeq" id="XP_033605083.1">
    <property type="nucleotide sequence ID" value="XM_033748644.1"/>
</dbReference>
<dbReference type="Proteomes" id="UP000799437">
    <property type="component" value="Unassembled WGS sequence"/>
</dbReference>
<dbReference type="InterPro" id="IPR014044">
    <property type="entry name" value="CAP_dom"/>
</dbReference>
<feature type="domain" description="SCP" evidence="2">
    <location>
        <begin position="31"/>
        <end position="165"/>
    </location>
</feature>
<keyword evidence="4" id="KW-1185">Reference proteome</keyword>
<accession>A0A6A6WKE7</accession>
<protein>
    <submittedName>
        <fullName evidence="3">PR-1-like protein</fullName>
    </submittedName>
</protein>
<dbReference type="Gene3D" id="3.40.33.10">
    <property type="entry name" value="CAP"/>
    <property type="match status" value="1"/>
</dbReference>
<feature type="chain" id="PRO_5025376911" evidence="1">
    <location>
        <begin position="20"/>
        <end position="182"/>
    </location>
</feature>
<evidence type="ECO:0000259" key="2">
    <source>
        <dbReference type="SMART" id="SM00198"/>
    </source>
</evidence>
<dbReference type="InterPro" id="IPR035940">
    <property type="entry name" value="CAP_sf"/>
</dbReference>
<evidence type="ECO:0000313" key="4">
    <source>
        <dbReference type="Proteomes" id="UP000799437"/>
    </source>
</evidence>
<reference evidence="3" key="1">
    <citation type="journal article" date="2020" name="Stud. Mycol.">
        <title>101 Dothideomycetes genomes: a test case for predicting lifestyles and emergence of pathogens.</title>
        <authorList>
            <person name="Haridas S."/>
            <person name="Albert R."/>
            <person name="Binder M."/>
            <person name="Bloem J."/>
            <person name="Labutti K."/>
            <person name="Salamov A."/>
            <person name="Andreopoulos B."/>
            <person name="Baker S."/>
            <person name="Barry K."/>
            <person name="Bills G."/>
            <person name="Bluhm B."/>
            <person name="Cannon C."/>
            <person name="Castanera R."/>
            <person name="Culley D."/>
            <person name="Daum C."/>
            <person name="Ezra D."/>
            <person name="Gonzalez J."/>
            <person name="Henrissat B."/>
            <person name="Kuo A."/>
            <person name="Liang C."/>
            <person name="Lipzen A."/>
            <person name="Lutzoni F."/>
            <person name="Magnuson J."/>
            <person name="Mondo S."/>
            <person name="Nolan M."/>
            <person name="Ohm R."/>
            <person name="Pangilinan J."/>
            <person name="Park H.-J."/>
            <person name="Ramirez L."/>
            <person name="Alfaro M."/>
            <person name="Sun H."/>
            <person name="Tritt A."/>
            <person name="Yoshinaga Y."/>
            <person name="Zwiers L.-H."/>
            <person name="Turgeon B."/>
            <person name="Goodwin S."/>
            <person name="Spatafora J."/>
            <person name="Crous P."/>
            <person name="Grigoriev I."/>
        </authorList>
    </citation>
    <scope>NUCLEOTIDE SEQUENCE</scope>
    <source>
        <strain evidence="3">CBS 121739</strain>
    </source>
</reference>
<dbReference type="PROSITE" id="PS01009">
    <property type="entry name" value="CRISP_1"/>
    <property type="match status" value="1"/>
</dbReference>
<feature type="signal peptide" evidence="1">
    <location>
        <begin position="1"/>
        <end position="19"/>
    </location>
</feature>
<dbReference type="OrthoDB" id="337038at2759"/>
<dbReference type="GO" id="GO:0005576">
    <property type="term" value="C:extracellular region"/>
    <property type="evidence" value="ECO:0007669"/>
    <property type="project" value="InterPro"/>
</dbReference>
<proteinExistence type="predicted"/>
<dbReference type="SUPFAM" id="SSF55797">
    <property type="entry name" value="PR-1-like"/>
    <property type="match status" value="1"/>
</dbReference>
<dbReference type="PANTHER" id="PTHR10334">
    <property type="entry name" value="CYSTEINE-RICH SECRETORY PROTEIN-RELATED"/>
    <property type="match status" value="1"/>
</dbReference>
<dbReference type="InterPro" id="IPR001283">
    <property type="entry name" value="CRISP-related"/>
</dbReference>
<dbReference type="InterPro" id="IPR018244">
    <property type="entry name" value="Allrgn_V5/Tpx1_CS"/>
</dbReference>
<sequence length="182" mass="20316">MQIFTNITSLIAAVGAVVGHDVIDEQAGLSEYQTDMLNYHNVHRWNHTSESLSWSPKLEAAAKRTAHICKLKHDRAGQNLAGAMRRDDVGPTVSNMWYNNEFSNYDRSPNAASEPTKPGKVSGHFTQVVWSGSERLGCYTADCRKTPFGFFLTVCNYEPVGNVRGQYKKNVHKAIGYPVLRP</sequence>
<keyword evidence="1" id="KW-0732">Signal</keyword>
<organism evidence="3 4">
    <name type="scientific">Pseudovirgaria hyperparasitica</name>
    <dbReference type="NCBI Taxonomy" id="470096"/>
    <lineage>
        <taxon>Eukaryota</taxon>
        <taxon>Fungi</taxon>
        <taxon>Dikarya</taxon>
        <taxon>Ascomycota</taxon>
        <taxon>Pezizomycotina</taxon>
        <taxon>Dothideomycetes</taxon>
        <taxon>Dothideomycetes incertae sedis</taxon>
        <taxon>Acrospermales</taxon>
        <taxon>Acrospermaceae</taxon>
        <taxon>Pseudovirgaria</taxon>
    </lineage>
</organism>
<evidence type="ECO:0000256" key="1">
    <source>
        <dbReference type="SAM" id="SignalP"/>
    </source>
</evidence>
<dbReference type="SMART" id="SM00198">
    <property type="entry name" value="SCP"/>
    <property type="match status" value="1"/>
</dbReference>
<dbReference type="GeneID" id="54489698"/>
<evidence type="ECO:0000313" key="3">
    <source>
        <dbReference type="EMBL" id="KAF2762632.1"/>
    </source>
</evidence>
<name>A0A6A6WKE7_9PEZI</name>
<dbReference type="PRINTS" id="PR00837">
    <property type="entry name" value="V5TPXLIKE"/>
</dbReference>
<dbReference type="EMBL" id="ML996565">
    <property type="protein sequence ID" value="KAF2762632.1"/>
    <property type="molecule type" value="Genomic_DNA"/>
</dbReference>
<dbReference type="Pfam" id="PF00188">
    <property type="entry name" value="CAP"/>
    <property type="match status" value="1"/>
</dbReference>